<proteinExistence type="predicted"/>
<dbReference type="SUPFAM" id="SSF48403">
    <property type="entry name" value="Ankyrin repeat"/>
    <property type="match status" value="1"/>
</dbReference>
<dbReference type="AlphaFoldDB" id="A0AAD3T480"/>
<dbReference type="PANTHER" id="PTHR47303">
    <property type="match status" value="1"/>
</dbReference>
<dbReference type="InterPro" id="IPR002110">
    <property type="entry name" value="Ankyrin_rpt"/>
</dbReference>
<accession>A0AAD3T480</accession>
<dbReference type="SMART" id="SM00248">
    <property type="entry name" value="ANK"/>
    <property type="match status" value="3"/>
</dbReference>
<evidence type="ECO:0000313" key="3">
    <source>
        <dbReference type="Proteomes" id="UP001279734"/>
    </source>
</evidence>
<dbReference type="InterPro" id="IPR036770">
    <property type="entry name" value="Ankyrin_rpt-contain_sf"/>
</dbReference>
<evidence type="ECO:0000256" key="1">
    <source>
        <dbReference type="SAM" id="MobiDB-lite"/>
    </source>
</evidence>
<comment type="caution">
    <text evidence="2">The sequence shown here is derived from an EMBL/GenBank/DDBJ whole genome shotgun (WGS) entry which is preliminary data.</text>
</comment>
<evidence type="ECO:0000313" key="2">
    <source>
        <dbReference type="EMBL" id="GMH23313.1"/>
    </source>
</evidence>
<dbReference type="Proteomes" id="UP001279734">
    <property type="component" value="Unassembled WGS sequence"/>
</dbReference>
<feature type="compositionally biased region" description="Basic and acidic residues" evidence="1">
    <location>
        <begin position="1"/>
        <end position="22"/>
    </location>
</feature>
<dbReference type="PANTHER" id="PTHR47303:SF1">
    <property type="entry name" value="NF-KAPPA-B INHIBITOR BETA"/>
    <property type="match status" value="1"/>
</dbReference>
<protein>
    <submittedName>
        <fullName evidence="2">Uncharacterized protein</fullName>
    </submittedName>
</protein>
<keyword evidence="3" id="KW-1185">Reference proteome</keyword>
<gene>
    <name evidence="2" type="ORF">Nepgr_025156</name>
</gene>
<feature type="region of interest" description="Disordered" evidence="1">
    <location>
        <begin position="1"/>
        <end position="52"/>
    </location>
</feature>
<dbReference type="Pfam" id="PF12796">
    <property type="entry name" value="Ank_2"/>
    <property type="match status" value="1"/>
</dbReference>
<sequence>MPLTLERQEALHSDSEEDRSRDNIPPLNADPLFLVDRHSQEDGDDEEEPQLVLPSPVRDGQQTFALPFEVEFDAHMWANAPLVGINVEARYLPLYQAALKGDWKRAEMFIRDDPAAVRARISIFSMTALHIAAGQQHSNFVKHLVDLMDDEDLKMQDIVGYTALHFAAKAGCFRAVKAMVRRNSELLQIPSNSGHVPLHVAAGSSTSSGQKKVVWYLAIVTKDEHPHCPFGCPRGCELIWGIVAAEYFGIYKTAHFL</sequence>
<name>A0AAD3T480_NEPGR</name>
<organism evidence="2 3">
    <name type="scientific">Nepenthes gracilis</name>
    <name type="common">Slender pitcher plant</name>
    <dbReference type="NCBI Taxonomy" id="150966"/>
    <lineage>
        <taxon>Eukaryota</taxon>
        <taxon>Viridiplantae</taxon>
        <taxon>Streptophyta</taxon>
        <taxon>Embryophyta</taxon>
        <taxon>Tracheophyta</taxon>
        <taxon>Spermatophyta</taxon>
        <taxon>Magnoliopsida</taxon>
        <taxon>eudicotyledons</taxon>
        <taxon>Gunneridae</taxon>
        <taxon>Pentapetalae</taxon>
        <taxon>Caryophyllales</taxon>
        <taxon>Nepenthaceae</taxon>
        <taxon>Nepenthes</taxon>
    </lineage>
</organism>
<dbReference type="Gene3D" id="1.25.40.20">
    <property type="entry name" value="Ankyrin repeat-containing domain"/>
    <property type="match status" value="1"/>
</dbReference>
<reference evidence="2" key="1">
    <citation type="submission" date="2023-05" db="EMBL/GenBank/DDBJ databases">
        <title>Nepenthes gracilis genome sequencing.</title>
        <authorList>
            <person name="Fukushima K."/>
        </authorList>
    </citation>
    <scope>NUCLEOTIDE SEQUENCE</scope>
    <source>
        <strain evidence="2">SING2019-196</strain>
    </source>
</reference>
<dbReference type="EMBL" id="BSYO01000026">
    <property type="protein sequence ID" value="GMH23313.1"/>
    <property type="molecule type" value="Genomic_DNA"/>
</dbReference>